<name>A0A818QS33_9BILA</name>
<dbReference type="EMBL" id="CAJOBQ010005003">
    <property type="protein sequence ID" value="CAF4648186.1"/>
    <property type="molecule type" value="Genomic_DNA"/>
</dbReference>
<gene>
    <name evidence="2" type="ORF">FME351_LOCUS24069</name>
    <name evidence="3" type="ORF">TSG867_LOCUS30614</name>
</gene>
<evidence type="ECO:0000313" key="4">
    <source>
        <dbReference type="Proteomes" id="UP000663869"/>
    </source>
</evidence>
<keyword evidence="1" id="KW-0732">Signal</keyword>
<proteinExistence type="predicted"/>
<dbReference type="AlphaFoldDB" id="A0A818QS33"/>
<evidence type="ECO:0000313" key="3">
    <source>
        <dbReference type="EMBL" id="CAF4648186.1"/>
    </source>
</evidence>
<organism evidence="2 4">
    <name type="scientific">Rotaria socialis</name>
    <dbReference type="NCBI Taxonomy" id="392032"/>
    <lineage>
        <taxon>Eukaryota</taxon>
        <taxon>Metazoa</taxon>
        <taxon>Spiralia</taxon>
        <taxon>Gnathifera</taxon>
        <taxon>Rotifera</taxon>
        <taxon>Eurotatoria</taxon>
        <taxon>Bdelloidea</taxon>
        <taxon>Philodinida</taxon>
        <taxon>Philodinidae</taxon>
        <taxon>Rotaria</taxon>
    </lineage>
</organism>
<accession>A0A818QS33</accession>
<dbReference type="Proteomes" id="UP000663869">
    <property type="component" value="Unassembled WGS sequence"/>
</dbReference>
<feature type="signal peptide" evidence="1">
    <location>
        <begin position="1"/>
        <end position="16"/>
    </location>
</feature>
<sequence length="283" mass="31154">MLLLTLFLAYFQPMEPSYYGQCSYTGDPHLVPFPSKYGGVQTTYWCQTTGWELLINNSVVSISVLVGPNPYLITEYVLTFYGYPRCVIKSSNKAPPVCANTTLVTSVTLSEGSSWSHFHKTESIIVHIEKIGSYHNIYIYQSFLLIDASAGLCRKWKCPTQYTSSPIAVIPVLCDLFIDAAKKRAMGAIDPNVITVARTTCVADMQSSLDATIALAGLSMVLHNSAKSQLDCDDQTALFQQVHALKHDAIVTVARRANGLMSNTTELCNEKNQCLGSVNNINF</sequence>
<feature type="chain" id="PRO_5036414855" evidence="1">
    <location>
        <begin position="17"/>
        <end position="283"/>
    </location>
</feature>
<evidence type="ECO:0000256" key="1">
    <source>
        <dbReference type="SAM" id="SignalP"/>
    </source>
</evidence>
<reference evidence="2" key="1">
    <citation type="submission" date="2021-02" db="EMBL/GenBank/DDBJ databases">
        <authorList>
            <person name="Nowell W R."/>
        </authorList>
    </citation>
    <scope>NUCLEOTIDE SEQUENCE</scope>
</reference>
<dbReference type="Proteomes" id="UP000663862">
    <property type="component" value="Unassembled WGS sequence"/>
</dbReference>
<comment type="caution">
    <text evidence="2">The sequence shown here is derived from an EMBL/GenBank/DDBJ whole genome shotgun (WGS) entry which is preliminary data.</text>
</comment>
<evidence type="ECO:0000313" key="2">
    <source>
        <dbReference type="EMBL" id="CAF3642921.1"/>
    </source>
</evidence>
<protein>
    <submittedName>
        <fullName evidence="2">Uncharacterized protein</fullName>
    </submittedName>
</protein>
<dbReference type="EMBL" id="CAJNYU010003172">
    <property type="protein sequence ID" value="CAF3642921.1"/>
    <property type="molecule type" value="Genomic_DNA"/>
</dbReference>